<evidence type="ECO:0000313" key="2">
    <source>
        <dbReference type="Proteomes" id="UP000631418"/>
    </source>
</evidence>
<dbReference type="SUPFAM" id="SSF141571">
    <property type="entry name" value="Pentapeptide repeat-like"/>
    <property type="match status" value="1"/>
</dbReference>
<dbReference type="InterPro" id="IPR009003">
    <property type="entry name" value="Peptidase_S1_PA"/>
</dbReference>
<dbReference type="SUPFAM" id="SSF52540">
    <property type="entry name" value="P-loop containing nucleoside triphosphate hydrolases"/>
    <property type="match status" value="2"/>
</dbReference>
<dbReference type="InterPro" id="IPR051082">
    <property type="entry name" value="Pentapeptide-BTB/POZ_domain"/>
</dbReference>
<dbReference type="Pfam" id="PF13599">
    <property type="entry name" value="Pentapeptide_4"/>
    <property type="match status" value="1"/>
</dbReference>
<dbReference type="InterPro" id="IPR027417">
    <property type="entry name" value="P-loop_NTPase"/>
</dbReference>
<dbReference type="PANTHER" id="PTHR14136:SF17">
    <property type="entry name" value="BTB_POZ DOMAIN-CONTAINING PROTEIN KCTD9"/>
    <property type="match status" value="1"/>
</dbReference>
<dbReference type="AlphaFoldDB" id="A0AAE2RUX9"/>
<dbReference type="InterPro" id="IPR001646">
    <property type="entry name" value="5peptide_repeat"/>
</dbReference>
<protein>
    <submittedName>
        <fullName evidence="1">Pentapeptide repeat-containing protein</fullName>
    </submittedName>
</protein>
<dbReference type="SUPFAM" id="SSF50494">
    <property type="entry name" value="Trypsin-like serine proteases"/>
    <property type="match status" value="1"/>
</dbReference>
<dbReference type="OMA" id="EIALACW"/>
<dbReference type="InterPro" id="IPR043504">
    <property type="entry name" value="Peptidase_S1_PA_chymotrypsin"/>
</dbReference>
<dbReference type="RefSeq" id="WP_011968817.1">
    <property type="nucleotide sequence ID" value="NZ_CP073279.1"/>
</dbReference>
<sequence length="1084" mass="125602">MSNDITKAIVKITYNDKKRGITEQGTGIIVSLSDTKRDAILTVYHVINGFNGNNELLKIESDYEEEFKLLEVLHNKSDDKDLDIAVIYIEKLKWFSKEDNMILPKDFSLEVNNYDVRLAGFPSLIEQEGLDLDYLPIHVIVENFKCPRVMLSLKHPFGTGREYFEDEVAGMSGGPLYCEIDNKMYLLGVTKKIPVNKDREAFYYIFYVWHIEWYLDKIEELYGCDISFSKEPMIKKVISNNEDKIEFINMSVSINSYTNVQNEAAVDVWKIIKDERVNDLKNSIIRYCRLQLDKMCKQKMYDENFSVFDLYVYPNAILKDKAIDNIQISYDNMAELSSTYLNQNIEHDFSRFNMTSNKETSEPVMRVINRCLNGQNITLILGSPGMGKSTFIMVLYKELMDHLNQLIIPIYVELKRLIFSNGFTSSITEYLKRFIKNFETADFSEFNFILLLDGFDELKLLLVGELQDFFDSVRIFQEDYPNIKIVITGRSSALIGLKDILSPKYNIVFLDYFHEEQVNKWLEKWSSLNGLSKQIFDFKELETSSINELTRTPLLLYLICKILKEKSEEQLAKDMLSWNKISIFKTIIDWTCSNSKFTKFEESEILKGFLSSIERSKLIREINKNIAICMNNLNKNTITGSEILERDILPEALKDTQEEKKPHIIKTMLTLSYMNPAKANEDEQEYYAVEFVHNSFKEYLTSEFLIDKINEISLLYEKRNDLGAVYVSKEIAKILYNFFGTVDLSKDINDFFVPMLHKFEKSIAKNACDAIKSFYYNNYLDHNVINEYNNNILIDIINLYPNLKCSLFKIEYNIGKNILIIITELSVYLGEYFKINREKTNDDFSRLISFLRSVDDTELWKFQKMNFKCADFSYAKLDNLEIGKLNAENANFGYANLNDSHISGTLYNCNFKEADLSRASMDYTGLSYCNFEKADLSYAILVESGVSKADFSEASLSEAHIEGTFFNKSKFEKASLIMTQMWRSDFEDCNFNHANLSSAVMRESNFKNATFINTCLRNVDLEEADLTGADMSNANLSNAKINKAIFEGTNLTNVDLTNVDIENIDFSKTIIDGCYSRIIKEDIE</sequence>
<dbReference type="Gene3D" id="2.40.10.10">
    <property type="entry name" value="Trypsin-like serine proteases"/>
    <property type="match status" value="1"/>
</dbReference>
<dbReference type="EMBL" id="JADOEF010000004">
    <property type="protein sequence ID" value="MBF7812083.1"/>
    <property type="molecule type" value="Genomic_DNA"/>
</dbReference>
<dbReference type="Pfam" id="PF00805">
    <property type="entry name" value="Pentapeptide"/>
    <property type="match status" value="2"/>
</dbReference>
<comment type="caution">
    <text evidence="1">The sequence shown here is derived from an EMBL/GenBank/DDBJ whole genome shotgun (WGS) entry which is preliminary data.</text>
</comment>
<organism evidence="1 2">
    <name type="scientific">Clostridium beijerinckii</name>
    <name type="common">Clostridium MP</name>
    <dbReference type="NCBI Taxonomy" id="1520"/>
    <lineage>
        <taxon>Bacteria</taxon>
        <taxon>Bacillati</taxon>
        <taxon>Bacillota</taxon>
        <taxon>Clostridia</taxon>
        <taxon>Eubacteriales</taxon>
        <taxon>Clostridiaceae</taxon>
        <taxon>Clostridium</taxon>
    </lineage>
</organism>
<accession>A0AAE2RUX9</accession>
<gene>
    <name evidence="1" type="ORF">IS491_26190</name>
</gene>
<evidence type="ECO:0000313" key="1">
    <source>
        <dbReference type="EMBL" id="MBF7812083.1"/>
    </source>
</evidence>
<dbReference type="PANTHER" id="PTHR14136">
    <property type="entry name" value="BTB_POZ DOMAIN-CONTAINING PROTEIN KCTD9"/>
    <property type="match status" value="1"/>
</dbReference>
<dbReference type="Proteomes" id="UP000631418">
    <property type="component" value="Unassembled WGS sequence"/>
</dbReference>
<proteinExistence type="predicted"/>
<reference evidence="1" key="1">
    <citation type="submission" date="2020-11" db="EMBL/GenBank/DDBJ databases">
        <authorList>
            <person name="Thieme N."/>
            <person name="Liebl W."/>
            <person name="Zverlov V."/>
        </authorList>
    </citation>
    <scope>NUCLEOTIDE SEQUENCE</scope>
    <source>
        <strain evidence="1">NT08</strain>
    </source>
</reference>
<dbReference type="Gene3D" id="2.160.20.80">
    <property type="entry name" value="E3 ubiquitin-protein ligase SopA"/>
    <property type="match status" value="2"/>
</dbReference>
<name>A0AAE2RUX9_CLOBE</name>
<dbReference type="Gene3D" id="3.40.50.300">
    <property type="entry name" value="P-loop containing nucleotide triphosphate hydrolases"/>
    <property type="match status" value="1"/>
</dbReference>